<evidence type="ECO:0000313" key="1">
    <source>
        <dbReference type="EMBL" id="KAK7069582.1"/>
    </source>
</evidence>
<sequence length="184" mass="20180">MSPQNGEMIFQVENGVQIFFIYPDGRVTSPSYPSFLAVFTFPQPIGGATNPNGARGFLQVGEWSYPLVPAQSPVLHSFYGAYMFPDVTNSVPGTSVGVILPDAVDKDTRGLFEQILTQLTCYQLQETPVGVDADQQAQLVQYTTSQRIASGLVAVLWNNAMFPNILSKYSASYCWDANLRPIAQ</sequence>
<dbReference type="PANTHER" id="PTHR21068:SF43">
    <property type="entry name" value="SPARTIN"/>
    <property type="match status" value="1"/>
</dbReference>
<dbReference type="Proteomes" id="UP001381693">
    <property type="component" value="Unassembled WGS sequence"/>
</dbReference>
<comment type="caution">
    <text evidence="1">The sequence shown here is derived from an EMBL/GenBank/DDBJ whole genome shotgun (WGS) entry which is preliminary data.</text>
</comment>
<protein>
    <submittedName>
        <fullName evidence="1">Spartin</fullName>
    </submittedName>
</protein>
<accession>A0AAN8WNX6</accession>
<proteinExistence type="predicted"/>
<gene>
    <name evidence="1" type="primary">SPG20</name>
    <name evidence="1" type="ORF">SK128_005501</name>
</gene>
<name>A0AAN8WNX6_HALRR</name>
<dbReference type="InterPro" id="IPR045036">
    <property type="entry name" value="Spartin-like"/>
</dbReference>
<organism evidence="1 2">
    <name type="scientific">Halocaridina rubra</name>
    <name type="common">Hawaiian red shrimp</name>
    <dbReference type="NCBI Taxonomy" id="373956"/>
    <lineage>
        <taxon>Eukaryota</taxon>
        <taxon>Metazoa</taxon>
        <taxon>Ecdysozoa</taxon>
        <taxon>Arthropoda</taxon>
        <taxon>Crustacea</taxon>
        <taxon>Multicrustacea</taxon>
        <taxon>Malacostraca</taxon>
        <taxon>Eumalacostraca</taxon>
        <taxon>Eucarida</taxon>
        <taxon>Decapoda</taxon>
        <taxon>Pleocyemata</taxon>
        <taxon>Caridea</taxon>
        <taxon>Atyoidea</taxon>
        <taxon>Atyidae</taxon>
        <taxon>Halocaridina</taxon>
    </lineage>
</organism>
<reference evidence="1 2" key="1">
    <citation type="submission" date="2023-11" db="EMBL/GenBank/DDBJ databases">
        <title>Halocaridina rubra genome assembly.</title>
        <authorList>
            <person name="Smith C."/>
        </authorList>
    </citation>
    <scope>NUCLEOTIDE SEQUENCE [LARGE SCALE GENOMIC DNA]</scope>
    <source>
        <strain evidence="1">EP-1</strain>
        <tissue evidence="1">Whole</tissue>
    </source>
</reference>
<dbReference type="AlphaFoldDB" id="A0AAN8WNX6"/>
<dbReference type="PANTHER" id="PTHR21068">
    <property type="entry name" value="SPARTIN"/>
    <property type="match status" value="1"/>
</dbReference>
<dbReference type="EMBL" id="JAXCGZ010016095">
    <property type="protein sequence ID" value="KAK7069582.1"/>
    <property type="molecule type" value="Genomic_DNA"/>
</dbReference>
<keyword evidence="2" id="KW-1185">Reference proteome</keyword>
<evidence type="ECO:0000313" key="2">
    <source>
        <dbReference type="Proteomes" id="UP001381693"/>
    </source>
</evidence>
<dbReference type="GO" id="GO:0051301">
    <property type="term" value="P:cell division"/>
    <property type="evidence" value="ECO:0007669"/>
    <property type="project" value="TreeGrafter"/>
</dbReference>
<dbReference type="GO" id="GO:0030514">
    <property type="term" value="P:negative regulation of BMP signaling pathway"/>
    <property type="evidence" value="ECO:0007669"/>
    <property type="project" value="TreeGrafter"/>
</dbReference>
<dbReference type="GO" id="GO:0005886">
    <property type="term" value="C:plasma membrane"/>
    <property type="evidence" value="ECO:0007669"/>
    <property type="project" value="TreeGrafter"/>
</dbReference>